<feature type="region of interest" description="Disordered" evidence="1">
    <location>
        <begin position="1"/>
        <end position="20"/>
    </location>
</feature>
<dbReference type="Proteomes" id="UP000179227">
    <property type="component" value="Unassembled WGS sequence"/>
</dbReference>
<reference evidence="3 4" key="1">
    <citation type="journal article" date="2016" name="Nat. Commun.">
        <title>Thousands of microbial genomes shed light on interconnected biogeochemical processes in an aquifer system.</title>
        <authorList>
            <person name="Anantharaman K."/>
            <person name="Brown C.T."/>
            <person name="Hug L.A."/>
            <person name="Sharon I."/>
            <person name="Castelle C.J."/>
            <person name="Probst A.J."/>
            <person name="Thomas B.C."/>
            <person name="Singh A."/>
            <person name="Wilkins M.J."/>
            <person name="Karaoz U."/>
            <person name="Brodie E.L."/>
            <person name="Williams K.H."/>
            <person name="Hubbard S.S."/>
            <person name="Banfield J.F."/>
        </authorList>
    </citation>
    <scope>NUCLEOTIDE SEQUENCE [LARGE SCALE GENOMIC DNA]</scope>
</reference>
<feature type="transmembrane region" description="Helical" evidence="2">
    <location>
        <begin position="35"/>
        <end position="59"/>
    </location>
</feature>
<evidence type="ECO:0000313" key="4">
    <source>
        <dbReference type="Proteomes" id="UP000179227"/>
    </source>
</evidence>
<dbReference type="STRING" id="1797729.A3A60_02770"/>
<name>A0A1F5HYN6_9BACT</name>
<accession>A0A1F5HYN6</accession>
<dbReference type="AlphaFoldDB" id="A0A1F5HYN6"/>
<keyword evidence="2" id="KW-1133">Transmembrane helix</keyword>
<keyword evidence="2" id="KW-0472">Membrane</keyword>
<evidence type="ECO:0000256" key="2">
    <source>
        <dbReference type="SAM" id="Phobius"/>
    </source>
</evidence>
<organism evidence="3 4">
    <name type="scientific">Candidatus Curtissbacteria bacterium RIFCSPLOWO2_01_FULL_42_26</name>
    <dbReference type="NCBI Taxonomy" id="1797729"/>
    <lineage>
        <taxon>Bacteria</taxon>
        <taxon>Candidatus Curtissiibacteriota</taxon>
    </lineage>
</organism>
<evidence type="ECO:0000313" key="3">
    <source>
        <dbReference type="EMBL" id="OGE09079.1"/>
    </source>
</evidence>
<dbReference type="EMBL" id="MFBS01000026">
    <property type="protein sequence ID" value="OGE09079.1"/>
    <property type="molecule type" value="Genomic_DNA"/>
</dbReference>
<evidence type="ECO:0000256" key="1">
    <source>
        <dbReference type="SAM" id="MobiDB-lite"/>
    </source>
</evidence>
<keyword evidence="2" id="KW-0812">Transmembrane</keyword>
<protein>
    <submittedName>
        <fullName evidence="3">Uncharacterized protein</fullName>
    </submittedName>
</protein>
<comment type="caution">
    <text evidence="3">The sequence shown here is derived from an EMBL/GenBank/DDBJ whole genome shotgun (WGS) entry which is preliminary data.</text>
</comment>
<proteinExistence type="predicted"/>
<gene>
    <name evidence="3" type="ORF">A3A60_02770</name>
</gene>
<sequence length="265" mass="29657">MPAKKLAGGVDPVENSQSTSNKFPFTPKQWFSDRLLLLVVVIFLLVLLFVVGFAGVNYYNDQVSNQLTQQQKVDFTAGKQLQFVYAYNKERFEQLLNLAFNSSERTQAADSLGKAFSVLSLEYGLKPNKEMRSAMVNILQYIQKNFPEQSSNFSVPCFEESCGGLNYSDELKDIKSLVENNASIDQTTRLTVLSNLNNVALASGSDDKRAEFNGLSAVFQGLKSLWQENKDAGVAKIAEQILILMRKIDPESYQFGVQRGLFTLD</sequence>